<keyword evidence="2" id="KW-1185">Reference proteome</keyword>
<gene>
    <name evidence="1" type="ORF">V2I87_11055</name>
</gene>
<protein>
    <submittedName>
        <fullName evidence="1">Uncharacterized protein</fullName>
    </submittedName>
</protein>
<name>A0ABU7N6Q5_PSEVI</name>
<comment type="caution">
    <text evidence="1">The sequence shown here is derived from an EMBL/GenBank/DDBJ whole genome shotgun (WGS) entry which is preliminary data.</text>
</comment>
<dbReference type="Proteomes" id="UP001343600">
    <property type="component" value="Unassembled WGS sequence"/>
</dbReference>
<dbReference type="RefSeq" id="WP_330513188.1">
    <property type="nucleotide sequence ID" value="NZ_JAZEIH010000020.1"/>
</dbReference>
<evidence type="ECO:0000313" key="1">
    <source>
        <dbReference type="EMBL" id="MEE4040630.1"/>
    </source>
</evidence>
<proteinExistence type="predicted"/>
<evidence type="ECO:0000313" key="2">
    <source>
        <dbReference type="Proteomes" id="UP001343600"/>
    </source>
</evidence>
<dbReference type="EMBL" id="JAZEIP010000014">
    <property type="protein sequence ID" value="MEE4040630.1"/>
    <property type="molecule type" value="Genomic_DNA"/>
</dbReference>
<sequence>MEKMLMLKEWLTLDDAAERFSRVAQETVTQADILRLALDNHIQMSVFIDDKVIAREMTFETEVIDGQKSLLLGEGGKEAIRVDGVWDLAAFGAGASEMERLYREAKGLKPRTVLPSIGMYLHDEEKKTVLEVLSISLKFQFVEKNIPAEKGIPGTTHYDPQQEVRPLTVKADPSILPDISALLESGLEDHGPVIDERLYSYYRELRFPDACLMVIRKDELIAFERKHFGGSLKAELTPTERASSHQIIAALAAMAGLDMGTPYKAAEVLRQAAATHGLELPASTETLVKFLKGPNRKK</sequence>
<organism evidence="1 2">
    <name type="scientific">Pseudomonas viridiflava</name>
    <name type="common">Phytomonas viridiflava</name>
    <dbReference type="NCBI Taxonomy" id="33069"/>
    <lineage>
        <taxon>Bacteria</taxon>
        <taxon>Pseudomonadati</taxon>
        <taxon>Pseudomonadota</taxon>
        <taxon>Gammaproteobacteria</taxon>
        <taxon>Pseudomonadales</taxon>
        <taxon>Pseudomonadaceae</taxon>
        <taxon>Pseudomonas</taxon>
    </lineage>
</organism>
<accession>A0ABU7N6Q5</accession>
<reference evidence="1 2" key="1">
    <citation type="submission" date="2024-01" db="EMBL/GenBank/DDBJ databases">
        <title>Characterization of Pseudomonas viridiflava in Georgia, USA.</title>
        <authorList>
            <person name="Zhao M."/>
            <person name="Dutta B."/>
        </authorList>
    </citation>
    <scope>NUCLEOTIDE SEQUENCE [LARGE SCALE GENOMIC DNA]</scope>
    <source>
        <strain evidence="1 2">21GA0539</strain>
    </source>
</reference>